<dbReference type="RefSeq" id="WP_377556506.1">
    <property type="nucleotide sequence ID" value="NZ_JBHUHQ010000014.1"/>
</dbReference>
<evidence type="ECO:0000259" key="4">
    <source>
        <dbReference type="PROSITE" id="PS50977"/>
    </source>
</evidence>
<evidence type="ECO:0000256" key="3">
    <source>
        <dbReference type="PROSITE-ProRule" id="PRU00335"/>
    </source>
</evidence>
<dbReference type="InterPro" id="IPR036271">
    <property type="entry name" value="Tet_transcr_reg_TetR-rel_C_sf"/>
</dbReference>
<feature type="domain" description="HTH tetR-type" evidence="4">
    <location>
        <begin position="11"/>
        <end position="71"/>
    </location>
</feature>
<accession>A0ABW4VYF4</accession>
<dbReference type="InterPro" id="IPR050624">
    <property type="entry name" value="HTH-type_Tx_Regulator"/>
</dbReference>
<keyword evidence="2 3" id="KW-0238">DNA-binding</keyword>
<reference evidence="6" key="1">
    <citation type="journal article" date="2019" name="Int. J. Syst. Evol. Microbiol.">
        <title>The Global Catalogue of Microorganisms (GCM) 10K type strain sequencing project: providing services to taxonomists for standard genome sequencing and annotation.</title>
        <authorList>
            <consortium name="The Broad Institute Genomics Platform"/>
            <consortium name="The Broad Institute Genome Sequencing Center for Infectious Disease"/>
            <person name="Wu L."/>
            <person name="Ma J."/>
        </authorList>
    </citation>
    <scope>NUCLEOTIDE SEQUENCE [LARGE SCALE GENOMIC DNA]</scope>
    <source>
        <strain evidence="6">R28</strain>
    </source>
</reference>
<protein>
    <submittedName>
        <fullName evidence="5">TetR/AcrR family transcriptional regulator</fullName>
    </submittedName>
</protein>
<dbReference type="Gene3D" id="1.10.357.10">
    <property type="entry name" value="Tetracycline Repressor, domain 2"/>
    <property type="match status" value="1"/>
</dbReference>
<dbReference type="EMBL" id="JBHUHQ010000014">
    <property type="protein sequence ID" value="MFD2044198.1"/>
    <property type="molecule type" value="Genomic_DNA"/>
</dbReference>
<sequence length="209" mass="24215">MISDDQKQKLTEKQKGILSAATELFAEKGYAATSTSEIAKKAGVAEGTIFRHYKTKKELLISVVSPVMVKFLAPVIKRDLNKVLGQEFETFQDFIRAMIENRIEFVKKNLSLIRIVIQELPFHSDLKKQFMEHIGIDVFNQFRQIVKHYQDKGQIIEMYPDTIIRVMGSSIFSYIMARYVFIPEADWNDEEEIERILFILTNGISTNKE</sequence>
<keyword evidence="1" id="KW-0678">Repressor</keyword>
<feature type="DNA-binding region" description="H-T-H motif" evidence="3">
    <location>
        <begin position="34"/>
        <end position="53"/>
    </location>
</feature>
<dbReference type="Gene3D" id="1.10.10.60">
    <property type="entry name" value="Homeodomain-like"/>
    <property type="match status" value="1"/>
</dbReference>
<dbReference type="InterPro" id="IPR009057">
    <property type="entry name" value="Homeodomain-like_sf"/>
</dbReference>
<dbReference type="SUPFAM" id="SSF46689">
    <property type="entry name" value="Homeodomain-like"/>
    <property type="match status" value="1"/>
</dbReference>
<dbReference type="PROSITE" id="PS50977">
    <property type="entry name" value="HTH_TETR_2"/>
    <property type="match status" value="1"/>
</dbReference>
<keyword evidence="6" id="KW-1185">Reference proteome</keyword>
<name>A0ABW4VYF4_9BACI</name>
<comment type="caution">
    <text evidence="5">The sequence shown here is derived from an EMBL/GenBank/DDBJ whole genome shotgun (WGS) entry which is preliminary data.</text>
</comment>
<dbReference type="PANTHER" id="PTHR43479:SF11">
    <property type="entry name" value="ACREF_ENVCD OPERON REPRESSOR-RELATED"/>
    <property type="match status" value="1"/>
</dbReference>
<dbReference type="Pfam" id="PF00440">
    <property type="entry name" value="TetR_N"/>
    <property type="match status" value="1"/>
</dbReference>
<organism evidence="5 6">
    <name type="scientific">Ornithinibacillus salinisoli</name>
    <dbReference type="NCBI Taxonomy" id="1848459"/>
    <lineage>
        <taxon>Bacteria</taxon>
        <taxon>Bacillati</taxon>
        <taxon>Bacillota</taxon>
        <taxon>Bacilli</taxon>
        <taxon>Bacillales</taxon>
        <taxon>Bacillaceae</taxon>
        <taxon>Ornithinibacillus</taxon>
    </lineage>
</organism>
<dbReference type="Proteomes" id="UP001597383">
    <property type="component" value="Unassembled WGS sequence"/>
</dbReference>
<dbReference type="PANTHER" id="PTHR43479">
    <property type="entry name" value="ACREF/ENVCD OPERON REPRESSOR-RELATED"/>
    <property type="match status" value="1"/>
</dbReference>
<evidence type="ECO:0000313" key="6">
    <source>
        <dbReference type="Proteomes" id="UP001597383"/>
    </source>
</evidence>
<dbReference type="PRINTS" id="PR00455">
    <property type="entry name" value="HTHTETR"/>
</dbReference>
<dbReference type="SUPFAM" id="SSF48498">
    <property type="entry name" value="Tetracyclin repressor-like, C-terminal domain"/>
    <property type="match status" value="1"/>
</dbReference>
<evidence type="ECO:0000256" key="2">
    <source>
        <dbReference type="ARBA" id="ARBA00023125"/>
    </source>
</evidence>
<evidence type="ECO:0000313" key="5">
    <source>
        <dbReference type="EMBL" id="MFD2044198.1"/>
    </source>
</evidence>
<gene>
    <name evidence="5" type="ORF">ACFSJF_07970</name>
</gene>
<proteinExistence type="predicted"/>
<evidence type="ECO:0000256" key="1">
    <source>
        <dbReference type="ARBA" id="ARBA00022491"/>
    </source>
</evidence>
<dbReference type="InterPro" id="IPR001647">
    <property type="entry name" value="HTH_TetR"/>
</dbReference>